<dbReference type="EMBL" id="JACIJD010000014">
    <property type="protein sequence ID" value="MBB5695039.1"/>
    <property type="molecule type" value="Genomic_DNA"/>
</dbReference>
<proteinExistence type="predicted"/>
<dbReference type="SUPFAM" id="SSF54427">
    <property type="entry name" value="NTF2-like"/>
    <property type="match status" value="1"/>
</dbReference>
<gene>
    <name evidence="2" type="ORF">FHS87_003093</name>
</gene>
<feature type="domain" description="SnoaL-like" evidence="1">
    <location>
        <begin position="18"/>
        <end position="121"/>
    </location>
</feature>
<sequence length="138" mass="15215">MSESDLTARNVAQVGDIYGRYARGDRGAVLGALAPDVRWSSIGGEALSWAGERRGRAGVEAYFAALDAEVSQLGYEVERVIAQGEWIAVLATVTVRYRGNGRECRYAKADFIRMVDGRLADFREFYDTAQACRDQACH</sequence>
<dbReference type="RefSeq" id="WP_184520195.1">
    <property type="nucleotide sequence ID" value="NZ_JACIJD010000014.1"/>
</dbReference>
<protein>
    <recommendedName>
        <fullName evidence="1">SnoaL-like domain-containing protein</fullName>
    </recommendedName>
</protein>
<dbReference type="AlphaFoldDB" id="A0A840Y8G4"/>
<keyword evidence="3" id="KW-1185">Reference proteome</keyword>
<comment type="caution">
    <text evidence="2">The sequence shown here is derived from an EMBL/GenBank/DDBJ whole genome shotgun (WGS) entry which is preliminary data.</text>
</comment>
<dbReference type="InterPro" id="IPR037401">
    <property type="entry name" value="SnoaL-like"/>
</dbReference>
<dbReference type="Pfam" id="PF12680">
    <property type="entry name" value="SnoaL_2"/>
    <property type="match status" value="1"/>
</dbReference>
<dbReference type="PANTHER" id="PTHR41252">
    <property type="entry name" value="BLR2505 PROTEIN"/>
    <property type="match status" value="1"/>
</dbReference>
<organism evidence="2 3">
    <name type="scientific">Muricoccus pecuniae</name>
    <dbReference type="NCBI Taxonomy" id="693023"/>
    <lineage>
        <taxon>Bacteria</taxon>
        <taxon>Pseudomonadati</taxon>
        <taxon>Pseudomonadota</taxon>
        <taxon>Alphaproteobacteria</taxon>
        <taxon>Acetobacterales</taxon>
        <taxon>Roseomonadaceae</taxon>
        <taxon>Muricoccus</taxon>
    </lineage>
</organism>
<dbReference type="PANTHER" id="PTHR41252:SF1">
    <property type="entry name" value="BLR2505 PROTEIN"/>
    <property type="match status" value="1"/>
</dbReference>
<reference evidence="2 3" key="1">
    <citation type="submission" date="2020-08" db="EMBL/GenBank/DDBJ databases">
        <title>Genomic Encyclopedia of Type Strains, Phase IV (KMG-IV): sequencing the most valuable type-strain genomes for metagenomic binning, comparative biology and taxonomic classification.</title>
        <authorList>
            <person name="Goeker M."/>
        </authorList>
    </citation>
    <scope>NUCLEOTIDE SEQUENCE [LARGE SCALE GENOMIC DNA]</scope>
    <source>
        <strain evidence="2 3">DSM 25622</strain>
    </source>
</reference>
<accession>A0A840Y8G4</accession>
<dbReference type="Gene3D" id="3.10.450.50">
    <property type="match status" value="1"/>
</dbReference>
<dbReference type="Proteomes" id="UP000580654">
    <property type="component" value="Unassembled WGS sequence"/>
</dbReference>
<evidence type="ECO:0000259" key="1">
    <source>
        <dbReference type="Pfam" id="PF12680"/>
    </source>
</evidence>
<evidence type="ECO:0000313" key="2">
    <source>
        <dbReference type="EMBL" id="MBB5695039.1"/>
    </source>
</evidence>
<dbReference type="InterPro" id="IPR032710">
    <property type="entry name" value="NTF2-like_dom_sf"/>
</dbReference>
<name>A0A840Y8G4_9PROT</name>
<evidence type="ECO:0000313" key="3">
    <source>
        <dbReference type="Proteomes" id="UP000580654"/>
    </source>
</evidence>